<dbReference type="Pfam" id="PF00072">
    <property type="entry name" value="Response_reg"/>
    <property type="match status" value="1"/>
</dbReference>
<comment type="caution">
    <text evidence="3">Lacks conserved residue(s) required for the propagation of feature annotation.</text>
</comment>
<evidence type="ECO:0000256" key="3">
    <source>
        <dbReference type="PROSITE-ProRule" id="PRU00169"/>
    </source>
</evidence>
<feature type="compositionally biased region" description="Basic and acidic residues" evidence="4">
    <location>
        <begin position="995"/>
        <end position="1030"/>
    </location>
</feature>
<dbReference type="PROSITE" id="PS50110">
    <property type="entry name" value="RESPONSE_REGULATORY"/>
    <property type="match status" value="1"/>
</dbReference>
<dbReference type="EMBL" id="VLKL01000002">
    <property type="protein sequence ID" value="TWI09990.1"/>
    <property type="molecule type" value="Genomic_DNA"/>
</dbReference>
<evidence type="ECO:0000256" key="4">
    <source>
        <dbReference type="SAM" id="MobiDB-lite"/>
    </source>
</evidence>
<dbReference type="RefSeq" id="WP_145629182.1">
    <property type="nucleotide sequence ID" value="NZ_CP088014.1"/>
</dbReference>
<dbReference type="SUPFAM" id="SSF46894">
    <property type="entry name" value="C-terminal effector domain of the bipartite response regulators"/>
    <property type="match status" value="1"/>
</dbReference>
<gene>
    <name evidence="7" type="ORF">IQ17_01070</name>
</gene>
<evidence type="ECO:0000256" key="2">
    <source>
        <dbReference type="ARBA" id="ARBA00023125"/>
    </source>
</evidence>
<feature type="compositionally biased region" description="Basic and acidic residues" evidence="4">
    <location>
        <begin position="882"/>
        <end position="894"/>
    </location>
</feature>
<sequence length="1071" mass="110354">MLDASAKQGILKPIRLVLSDRQPVVLQGLRSILGTLQDFDVVASTSDGTSCLHAIRDLSPDVALIADTLPDLTASDILAIAKAEKLSTRLVFFTESDTNHALTAAIATGACSAISKYVAPGAMLRSLRLMAKSGVSLEQSDLSPTGKEADRDGKIEKMLELLTPRERQIVRLVSEGMSNKEIARKLDLSHGTVKVHLYNIFQKLEITNRTVLATISLLQRTSGFGALAVAFLAFAIADELKAADAHDMLAHDDGLGQRDEHAGFEVWKKAILQHLIVSKSGGTPASTEKDLLAKAVQATDPAAAMEALRAAEQLLGSKFWKEGGAVGSGTNNLPAHLLAAITATGIGGGAASEHQIPQPASNSMSIHGGYGTFASIAGALIYALNDPQLAQAHESGQAAIDDLLASIGHNATTTQAASTHVDTNHAAKSAPEFLARDFNPHSSFVVTANNGTQEGVQVQAGPDAAGHTLQKSIGLPDAGHDSGPDGSGRDQPMGGNVEDVVHRAPIDSKSGSSDSAPDGACGPDRLNLAAFGALAWLHLTAAAKSIPPHTLAWIYDPATNQTIVYVNPTDRALDVGDHGLLEFHLQGIVSVAESGGTHPAEGVAVAVTLEQLEQALITATSTDETGLSLDDNHASESLPEAAAVWNVSAADGWNFHVAHVRTGSGTSANSSAARPDSAGTAEESAGASSVTAYGSSTPPAVETPTSKNGPTNPNAGAPSTAHNEIVPSGLETADSTGRGNSEHASDQGQSKGAAAEKTESKLGNGAGNGNEHQSDSPPGAAKTAKAEGADHGNSGHSASDKGAEAGESDAKTGNTEHGPGQHPEKAGSAQAAAAEVAETKAKPGHGPTHDSEHHSKGADTPPTAAEPGVADHGTKQASAADGSDHGQSQRDLHVSENSAAADKQQAEHDSTEHESNPGELHRDLRASKDLSATAEQQEKGNGFGGHADSEQSQRDLHEAHSSVSGKEHVGASQKADRTDRAAADTGPAQKAAASEPRDSFHFRNDPAEPKHSDDAGVGHGPDILEHGRHDAGHHGLALDQAADLIGPSHAEQSAFDHPTVGEHHLSHHWLV</sequence>
<feature type="compositionally biased region" description="Basic and acidic residues" evidence="4">
    <location>
        <begin position="947"/>
        <end position="982"/>
    </location>
</feature>
<feature type="compositionally biased region" description="Low complexity" evidence="4">
    <location>
        <begin position="663"/>
        <end position="692"/>
    </location>
</feature>
<dbReference type="PROSITE" id="PS50043">
    <property type="entry name" value="HTH_LUXR_2"/>
    <property type="match status" value="1"/>
</dbReference>
<evidence type="ECO:0000259" key="6">
    <source>
        <dbReference type="PROSITE" id="PS50110"/>
    </source>
</evidence>
<evidence type="ECO:0000313" key="7">
    <source>
        <dbReference type="EMBL" id="TWI09990.1"/>
    </source>
</evidence>
<dbReference type="GO" id="GO:0000160">
    <property type="term" value="P:phosphorelay signal transduction system"/>
    <property type="evidence" value="ECO:0007669"/>
    <property type="project" value="InterPro"/>
</dbReference>
<reference evidence="7 8" key="1">
    <citation type="journal article" date="2015" name="Stand. Genomic Sci.">
        <title>Genomic Encyclopedia of Bacterial and Archaeal Type Strains, Phase III: the genomes of soil and plant-associated and newly described type strains.</title>
        <authorList>
            <person name="Whitman W.B."/>
            <person name="Woyke T."/>
            <person name="Klenk H.P."/>
            <person name="Zhou Y."/>
            <person name="Lilburn T.G."/>
            <person name="Beck B.J."/>
            <person name="De Vos P."/>
            <person name="Vandamme P."/>
            <person name="Eisen J.A."/>
            <person name="Garrity G."/>
            <person name="Hugenholtz P."/>
            <person name="Kyrpides N.C."/>
        </authorList>
    </citation>
    <scope>NUCLEOTIDE SEQUENCE [LARGE SCALE GENOMIC DNA]</scope>
    <source>
        <strain evidence="7 8">CGMCC 1.10947</strain>
    </source>
</reference>
<dbReference type="Proteomes" id="UP000317176">
    <property type="component" value="Unassembled WGS sequence"/>
</dbReference>
<organism evidence="7 8">
    <name type="scientific">Bradyrhizobium daqingense</name>
    <dbReference type="NCBI Taxonomy" id="993502"/>
    <lineage>
        <taxon>Bacteria</taxon>
        <taxon>Pseudomonadati</taxon>
        <taxon>Pseudomonadota</taxon>
        <taxon>Alphaproteobacteria</taxon>
        <taxon>Hyphomicrobiales</taxon>
        <taxon>Nitrobacteraceae</taxon>
        <taxon>Bradyrhizobium</taxon>
    </lineage>
</organism>
<proteinExistence type="predicted"/>
<feature type="domain" description="HTH luxR-type" evidence="5">
    <location>
        <begin position="155"/>
        <end position="220"/>
    </location>
</feature>
<dbReference type="Pfam" id="PF00196">
    <property type="entry name" value="GerE"/>
    <property type="match status" value="1"/>
</dbReference>
<dbReference type="PANTHER" id="PTHR43214:SF38">
    <property type="entry name" value="NITRATE_NITRITE RESPONSE REGULATOR PROTEIN NARL"/>
    <property type="match status" value="1"/>
</dbReference>
<feature type="region of interest" description="Disordered" evidence="4">
    <location>
        <begin position="467"/>
        <end position="497"/>
    </location>
</feature>
<dbReference type="PANTHER" id="PTHR43214">
    <property type="entry name" value="TWO-COMPONENT RESPONSE REGULATOR"/>
    <property type="match status" value="1"/>
</dbReference>
<feature type="compositionally biased region" description="Basic and acidic residues" evidence="4">
    <location>
        <begin position="798"/>
        <end position="810"/>
    </location>
</feature>
<dbReference type="Gene3D" id="3.40.50.2300">
    <property type="match status" value="1"/>
</dbReference>
<feature type="region of interest" description="Disordered" evidence="4">
    <location>
        <begin position="663"/>
        <end position="1030"/>
    </location>
</feature>
<dbReference type="AlphaFoldDB" id="A0A562LQU1"/>
<protein>
    <submittedName>
        <fullName evidence="7">Two component transcriptional regulator, LuxR family</fullName>
    </submittedName>
</protein>
<evidence type="ECO:0000256" key="1">
    <source>
        <dbReference type="ARBA" id="ARBA00022553"/>
    </source>
</evidence>
<accession>A0A562LQU1</accession>
<dbReference type="PROSITE" id="PS00622">
    <property type="entry name" value="HTH_LUXR_1"/>
    <property type="match status" value="1"/>
</dbReference>
<dbReference type="SMART" id="SM00421">
    <property type="entry name" value="HTH_LUXR"/>
    <property type="match status" value="1"/>
</dbReference>
<dbReference type="GO" id="GO:0006355">
    <property type="term" value="P:regulation of DNA-templated transcription"/>
    <property type="evidence" value="ECO:0007669"/>
    <property type="project" value="InterPro"/>
</dbReference>
<comment type="caution">
    <text evidence="7">The sequence shown here is derived from an EMBL/GenBank/DDBJ whole genome shotgun (WGS) entry which is preliminary data.</text>
</comment>
<dbReference type="InterPro" id="IPR011006">
    <property type="entry name" value="CheY-like_superfamily"/>
</dbReference>
<dbReference type="InterPro" id="IPR016032">
    <property type="entry name" value="Sig_transdc_resp-reg_C-effctor"/>
</dbReference>
<feature type="compositionally biased region" description="Basic and acidic residues" evidence="4">
    <location>
        <begin position="837"/>
        <end position="857"/>
    </location>
</feature>
<name>A0A562LQU1_9BRAD</name>
<evidence type="ECO:0000313" key="8">
    <source>
        <dbReference type="Proteomes" id="UP000317176"/>
    </source>
</evidence>
<dbReference type="OrthoDB" id="9782896at2"/>
<feature type="domain" description="Response regulatory" evidence="6">
    <location>
        <begin position="15"/>
        <end position="131"/>
    </location>
</feature>
<dbReference type="InterPro" id="IPR000792">
    <property type="entry name" value="Tscrpt_reg_LuxR_C"/>
</dbReference>
<dbReference type="GO" id="GO:0003677">
    <property type="term" value="F:DNA binding"/>
    <property type="evidence" value="ECO:0007669"/>
    <property type="project" value="UniProtKB-KW"/>
</dbReference>
<feature type="compositionally biased region" description="Basic and acidic residues" evidence="4">
    <location>
        <begin position="904"/>
        <end position="928"/>
    </location>
</feature>
<dbReference type="SUPFAM" id="SSF52172">
    <property type="entry name" value="CheY-like"/>
    <property type="match status" value="1"/>
</dbReference>
<evidence type="ECO:0000259" key="5">
    <source>
        <dbReference type="PROSITE" id="PS50043"/>
    </source>
</evidence>
<keyword evidence="2" id="KW-0238">DNA-binding</keyword>
<feature type="compositionally biased region" description="Low complexity" evidence="4">
    <location>
        <begin position="826"/>
        <end position="836"/>
    </location>
</feature>
<dbReference type="InterPro" id="IPR058245">
    <property type="entry name" value="NreC/VraR/RcsB-like_REC"/>
</dbReference>
<keyword evidence="8" id="KW-1185">Reference proteome</keyword>
<keyword evidence="1" id="KW-0597">Phosphoprotein</keyword>
<dbReference type="CDD" id="cd17535">
    <property type="entry name" value="REC_NarL-like"/>
    <property type="match status" value="1"/>
</dbReference>
<dbReference type="InterPro" id="IPR039420">
    <property type="entry name" value="WalR-like"/>
</dbReference>
<dbReference type="CDD" id="cd06170">
    <property type="entry name" value="LuxR_C_like"/>
    <property type="match status" value="1"/>
</dbReference>
<dbReference type="PRINTS" id="PR00038">
    <property type="entry name" value="HTHLUXR"/>
</dbReference>
<feature type="compositionally biased region" description="Polar residues" evidence="4">
    <location>
        <begin position="693"/>
        <end position="714"/>
    </location>
</feature>
<dbReference type="InterPro" id="IPR001789">
    <property type="entry name" value="Sig_transdc_resp-reg_receiver"/>
</dbReference>